<name>A0A182JX38_9DIPT</name>
<reference evidence="1" key="2">
    <citation type="submission" date="2020-05" db="UniProtKB">
        <authorList>
            <consortium name="EnsemblMetazoa"/>
        </authorList>
    </citation>
    <scope>IDENTIFICATION</scope>
    <source>
        <strain evidence="1">ACHKN1017</strain>
    </source>
</reference>
<evidence type="ECO:0000313" key="1">
    <source>
        <dbReference type="EnsemblMetazoa" id="ACHR003070-PA"/>
    </source>
</evidence>
<protein>
    <submittedName>
        <fullName evidence="1">Uncharacterized protein</fullName>
    </submittedName>
</protein>
<accession>A0A182JX38</accession>
<organism evidence="1 2">
    <name type="scientific">Anopheles christyi</name>
    <dbReference type="NCBI Taxonomy" id="43041"/>
    <lineage>
        <taxon>Eukaryota</taxon>
        <taxon>Metazoa</taxon>
        <taxon>Ecdysozoa</taxon>
        <taxon>Arthropoda</taxon>
        <taxon>Hexapoda</taxon>
        <taxon>Insecta</taxon>
        <taxon>Pterygota</taxon>
        <taxon>Neoptera</taxon>
        <taxon>Endopterygota</taxon>
        <taxon>Diptera</taxon>
        <taxon>Nematocera</taxon>
        <taxon>Culicoidea</taxon>
        <taxon>Culicidae</taxon>
        <taxon>Anophelinae</taxon>
        <taxon>Anopheles</taxon>
    </lineage>
</organism>
<dbReference type="STRING" id="43041.A0A182JX38"/>
<dbReference type="VEuPathDB" id="VectorBase:ACHR003070"/>
<keyword evidence="2" id="KW-1185">Reference proteome</keyword>
<dbReference type="AlphaFoldDB" id="A0A182JX38"/>
<evidence type="ECO:0000313" key="2">
    <source>
        <dbReference type="Proteomes" id="UP000075881"/>
    </source>
</evidence>
<dbReference type="EnsemblMetazoa" id="ACHR003070-RA">
    <property type="protein sequence ID" value="ACHR003070-PA"/>
    <property type="gene ID" value="ACHR003070"/>
</dbReference>
<dbReference type="Proteomes" id="UP000075881">
    <property type="component" value="Unassembled WGS sequence"/>
</dbReference>
<sequence length="76" mass="8780">MLQFGDAESTVLTREEFELALKQFRVKLDRPLLEELMDAFEVPKKMVDTSAMALKYLSKHPTERPIVKSAKRKGNK</sequence>
<proteinExistence type="predicted"/>
<reference evidence="2" key="1">
    <citation type="submission" date="2013-03" db="EMBL/GenBank/DDBJ databases">
        <title>The Genome Sequence of Anopheles christyi ACHKN1017.</title>
        <authorList>
            <consortium name="The Broad Institute Genomics Platform"/>
            <person name="Neafsey D.E."/>
            <person name="Besansky N."/>
            <person name="Walker B."/>
            <person name="Young S.K."/>
            <person name="Zeng Q."/>
            <person name="Gargeya S."/>
            <person name="Fitzgerald M."/>
            <person name="Haas B."/>
            <person name="Abouelleil A."/>
            <person name="Allen A.W."/>
            <person name="Alvarado L."/>
            <person name="Arachchi H.M."/>
            <person name="Berlin A.M."/>
            <person name="Chapman S.B."/>
            <person name="Gainer-Dewar J."/>
            <person name="Goldberg J."/>
            <person name="Griggs A."/>
            <person name="Gujja S."/>
            <person name="Hansen M."/>
            <person name="Howarth C."/>
            <person name="Imamovic A."/>
            <person name="Ireland A."/>
            <person name="Larimer J."/>
            <person name="McCowan C."/>
            <person name="Murphy C."/>
            <person name="Pearson M."/>
            <person name="Poon T.W."/>
            <person name="Priest M."/>
            <person name="Roberts A."/>
            <person name="Saif S."/>
            <person name="Shea T."/>
            <person name="Sisk P."/>
            <person name="Sykes S."/>
            <person name="Wortman J."/>
            <person name="Nusbaum C."/>
            <person name="Birren B."/>
        </authorList>
    </citation>
    <scope>NUCLEOTIDE SEQUENCE [LARGE SCALE GENOMIC DNA]</scope>
    <source>
        <strain evidence="2">ACHKN1017</strain>
    </source>
</reference>